<sequence>MALPLSRLPFEVLRELRNYRWAAVGLFALVSFAVLAVGFVYPYQYRSEVVIFVDNSNIIRPLMEGSAEITGISDQASSARELLYSRRVLERLLKSERIFKENISQMSTERLEGLYSRLRSNISVVAQGDSYLSIRYQDTDPREVYLIAQRLGQLFLEETNRRKREESRSAYEFIDKQVKSYEQQISDTEQKLKEFLSRNVEGTEQEANSRMASIRNDIESAELELEELEAQERSLKQQIESLTSNNGSGSQGNAAAGPLTERISRMEDRLDELKLRYEDSYPDVVSLERQIEELKERRSNSQLGQVEPVGEGGLMFNPVYQELKTDLSRTQTRQESLRTRISALQRRLSAQEDRMEKIQENKAERSELTRDLQVNREIFNDLLKRRERARVSMHLDVEGQGLSFQVHEQARYPLNPSGLQFETFASVGWLLGLMAPLGLLVGVLQIDPRVRSTEQLRDALEIPLLGSIPQVRTPYERRREKRGYFVMVVCVILVGSAYGAVVFLKMTGVLE</sequence>
<reference evidence="3 4" key="1">
    <citation type="submission" date="2017-08" db="EMBL/GenBank/DDBJ databases">
        <title>Halovibrio sewagensis sp. nov., isolated from wastewater of high salinity.</title>
        <authorList>
            <person name="Dong X."/>
            <person name="Zhang G."/>
        </authorList>
    </citation>
    <scope>NUCLEOTIDE SEQUENCE [LARGE SCALE GENOMIC DNA]</scope>
    <source>
        <strain evidence="3 4">YL5-2</strain>
    </source>
</reference>
<dbReference type="Proteomes" id="UP000218896">
    <property type="component" value="Unassembled WGS sequence"/>
</dbReference>
<feature type="transmembrane region" description="Helical" evidence="2">
    <location>
        <begin position="484"/>
        <end position="504"/>
    </location>
</feature>
<evidence type="ECO:0000256" key="1">
    <source>
        <dbReference type="SAM" id="Coils"/>
    </source>
</evidence>
<comment type="caution">
    <text evidence="3">The sequence shown here is derived from an EMBL/GenBank/DDBJ whole genome shotgun (WGS) entry which is preliminary data.</text>
</comment>
<feature type="coiled-coil region" evidence="1">
    <location>
        <begin position="164"/>
        <end position="245"/>
    </location>
</feature>
<keyword evidence="1" id="KW-0175">Coiled coil</keyword>
<keyword evidence="2" id="KW-1133">Transmembrane helix</keyword>
<name>A0A2A2F9E3_9GAMM</name>
<accession>A0A2A2F9E3</accession>
<gene>
    <name evidence="3" type="ORF">CK501_06595</name>
</gene>
<dbReference type="PANTHER" id="PTHR32309">
    <property type="entry name" value="TYROSINE-PROTEIN KINASE"/>
    <property type="match status" value="1"/>
</dbReference>
<feature type="transmembrane region" description="Helical" evidence="2">
    <location>
        <begin position="424"/>
        <end position="444"/>
    </location>
</feature>
<dbReference type="SUPFAM" id="SSF57997">
    <property type="entry name" value="Tropomyosin"/>
    <property type="match status" value="1"/>
</dbReference>
<evidence type="ECO:0000313" key="3">
    <source>
        <dbReference type="EMBL" id="PAU81222.1"/>
    </source>
</evidence>
<dbReference type="EMBL" id="NSKD01000002">
    <property type="protein sequence ID" value="PAU81222.1"/>
    <property type="molecule type" value="Genomic_DNA"/>
</dbReference>
<protein>
    <submittedName>
        <fullName evidence="3">Lipopolysaccharide biosynthesis protein</fullName>
    </submittedName>
</protein>
<proteinExistence type="predicted"/>
<dbReference type="GO" id="GO:0005886">
    <property type="term" value="C:plasma membrane"/>
    <property type="evidence" value="ECO:0007669"/>
    <property type="project" value="TreeGrafter"/>
</dbReference>
<organism evidence="3 4">
    <name type="scientific">Halovibrio salipaludis</name>
    <dbReference type="NCBI Taxonomy" id="2032626"/>
    <lineage>
        <taxon>Bacteria</taxon>
        <taxon>Pseudomonadati</taxon>
        <taxon>Pseudomonadota</taxon>
        <taxon>Gammaproteobacteria</taxon>
        <taxon>Oceanospirillales</taxon>
        <taxon>Halomonadaceae</taxon>
        <taxon>Halovibrio</taxon>
    </lineage>
</organism>
<dbReference type="NCBIfam" id="TIGR03007">
    <property type="entry name" value="pepcterm_ChnLen"/>
    <property type="match status" value="1"/>
</dbReference>
<evidence type="ECO:0000256" key="2">
    <source>
        <dbReference type="SAM" id="Phobius"/>
    </source>
</evidence>
<keyword evidence="4" id="KW-1185">Reference proteome</keyword>
<feature type="coiled-coil region" evidence="1">
    <location>
        <begin position="284"/>
        <end position="368"/>
    </location>
</feature>
<dbReference type="GO" id="GO:0004713">
    <property type="term" value="F:protein tyrosine kinase activity"/>
    <property type="evidence" value="ECO:0007669"/>
    <property type="project" value="TreeGrafter"/>
</dbReference>
<dbReference type="OrthoDB" id="9795292at2"/>
<dbReference type="Gene3D" id="1.10.287.1490">
    <property type="match status" value="1"/>
</dbReference>
<dbReference type="RefSeq" id="WP_095616949.1">
    <property type="nucleotide sequence ID" value="NZ_NSKD01000002.1"/>
</dbReference>
<keyword evidence="2" id="KW-0812">Transmembrane</keyword>
<dbReference type="PANTHER" id="PTHR32309:SF13">
    <property type="entry name" value="FERRIC ENTEROBACTIN TRANSPORT PROTEIN FEPE"/>
    <property type="match status" value="1"/>
</dbReference>
<dbReference type="AlphaFoldDB" id="A0A2A2F9E3"/>
<dbReference type="InterPro" id="IPR014345">
    <property type="entry name" value="XrtA_polysacc_chain"/>
</dbReference>
<feature type="transmembrane region" description="Helical" evidence="2">
    <location>
        <begin position="21"/>
        <end position="43"/>
    </location>
</feature>
<keyword evidence="2" id="KW-0472">Membrane</keyword>
<dbReference type="InterPro" id="IPR050445">
    <property type="entry name" value="Bact_polysacc_biosynth/exp"/>
</dbReference>
<evidence type="ECO:0000313" key="4">
    <source>
        <dbReference type="Proteomes" id="UP000218896"/>
    </source>
</evidence>